<comment type="caution">
    <text evidence="1">The sequence shown here is derived from an EMBL/GenBank/DDBJ whole genome shotgun (WGS) entry which is preliminary data.</text>
</comment>
<sequence length="216" mass="22940">MTAALLLALTLTACTEPGTSAHGAQNGTATPSGTPAPLATFRSRHSDVVGIPTKGCRPDRPIPTHSTYQGMDLYSGGEQLQRVLQSIQEAGEGRFRAFHAGAEVAEDRGEGAVFRVPDAGYDAFIIATAGDVCLFLAEARFNHVTLDAFARRILADDDHWKAQGVDLTGVSGSNRGDGVTVYVTPADAADARIELPKRYGTQIPIRIEEREAFTAA</sequence>
<evidence type="ECO:0000313" key="1">
    <source>
        <dbReference type="EMBL" id="GIG17558.1"/>
    </source>
</evidence>
<dbReference type="EMBL" id="BONJ01000032">
    <property type="protein sequence ID" value="GIG17558.1"/>
    <property type="molecule type" value="Genomic_DNA"/>
</dbReference>
<dbReference type="RefSeq" id="WP_166388512.1">
    <property type="nucleotide sequence ID" value="NZ_BAAATT010000037.1"/>
</dbReference>
<evidence type="ECO:0000313" key="2">
    <source>
        <dbReference type="Proteomes" id="UP000660339"/>
    </source>
</evidence>
<dbReference type="AlphaFoldDB" id="A0A8J3LAW1"/>
<dbReference type="Proteomes" id="UP000660339">
    <property type="component" value="Unassembled WGS sequence"/>
</dbReference>
<proteinExistence type="predicted"/>
<gene>
    <name evidence="1" type="ORF">Cme02nite_58900</name>
</gene>
<organism evidence="1 2">
    <name type="scientific">Catellatospora methionotrophica</name>
    <dbReference type="NCBI Taxonomy" id="121620"/>
    <lineage>
        <taxon>Bacteria</taxon>
        <taxon>Bacillati</taxon>
        <taxon>Actinomycetota</taxon>
        <taxon>Actinomycetes</taxon>
        <taxon>Micromonosporales</taxon>
        <taxon>Micromonosporaceae</taxon>
        <taxon>Catellatospora</taxon>
    </lineage>
</organism>
<reference evidence="1" key="1">
    <citation type="submission" date="2021-01" db="EMBL/GenBank/DDBJ databases">
        <title>Whole genome shotgun sequence of Catellatospora methionotrophica NBRC 14553.</title>
        <authorList>
            <person name="Komaki H."/>
            <person name="Tamura T."/>
        </authorList>
    </citation>
    <scope>NUCLEOTIDE SEQUENCE</scope>
    <source>
        <strain evidence="1">NBRC 14553</strain>
    </source>
</reference>
<name>A0A8J3LAW1_9ACTN</name>
<accession>A0A8J3LAW1</accession>
<protein>
    <submittedName>
        <fullName evidence="1">Uncharacterized protein</fullName>
    </submittedName>
</protein>
<keyword evidence="2" id="KW-1185">Reference proteome</keyword>